<dbReference type="Proteomes" id="UP000270296">
    <property type="component" value="Unassembled WGS sequence"/>
</dbReference>
<organism evidence="3">
    <name type="scientific">Soboliphyme baturini</name>
    <dbReference type="NCBI Taxonomy" id="241478"/>
    <lineage>
        <taxon>Eukaryota</taxon>
        <taxon>Metazoa</taxon>
        <taxon>Ecdysozoa</taxon>
        <taxon>Nematoda</taxon>
        <taxon>Enoplea</taxon>
        <taxon>Dorylaimia</taxon>
        <taxon>Dioctophymatida</taxon>
        <taxon>Dioctophymatoidea</taxon>
        <taxon>Soboliphymatidae</taxon>
        <taxon>Soboliphyme</taxon>
    </lineage>
</organism>
<protein>
    <submittedName>
        <fullName evidence="3">Reverse transcriptase domain-containing protein</fullName>
    </submittedName>
</protein>
<dbReference type="EMBL" id="UZAM01015624">
    <property type="protein sequence ID" value="VDP39924.1"/>
    <property type="molecule type" value="Genomic_DNA"/>
</dbReference>
<dbReference type="WBParaSite" id="SBAD_0001180601-mRNA-1">
    <property type="protein sequence ID" value="SBAD_0001180601-mRNA-1"/>
    <property type="gene ID" value="SBAD_0001180601"/>
</dbReference>
<evidence type="ECO:0000313" key="3">
    <source>
        <dbReference type="WBParaSite" id="SBAD_0001180601-mRNA-1"/>
    </source>
</evidence>
<evidence type="ECO:0000313" key="2">
    <source>
        <dbReference type="Proteomes" id="UP000270296"/>
    </source>
</evidence>
<accession>A0A183J6C2</accession>
<sequence length="90" mass="10232">MNPIYANFIEELYVIIKTKGMCQGNIIPPKIFATVLESLYNRRIGGGRIYIDEELAVIFAKNSAELQTKIVQLQQEPRAIPLETNMSMTE</sequence>
<reference evidence="1 2" key="2">
    <citation type="submission" date="2018-11" db="EMBL/GenBank/DDBJ databases">
        <authorList>
            <consortium name="Pathogen Informatics"/>
        </authorList>
    </citation>
    <scope>NUCLEOTIDE SEQUENCE [LARGE SCALE GENOMIC DNA]</scope>
</reference>
<evidence type="ECO:0000313" key="1">
    <source>
        <dbReference type="EMBL" id="VDP39924.1"/>
    </source>
</evidence>
<proteinExistence type="predicted"/>
<dbReference type="AlphaFoldDB" id="A0A183J6C2"/>
<name>A0A183J6C2_9BILA</name>
<keyword evidence="2" id="KW-1185">Reference proteome</keyword>
<gene>
    <name evidence="1" type="ORF">SBAD_LOCUS11420</name>
</gene>
<reference evidence="3" key="1">
    <citation type="submission" date="2016-06" db="UniProtKB">
        <authorList>
            <consortium name="WormBaseParasite"/>
        </authorList>
    </citation>
    <scope>IDENTIFICATION</scope>
</reference>